<name>A0A1B6MBD7_9HEMI</name>
<dbReference type="AlphaFoldDB" id="A0A1B6MBD7"/>
<reference evidence="1" key="1">
    <citation type="submission" date="2015-11" db="EMBL/GenBank/DDBJ databases">
        <title>De novo transcriptome assembly of four potential Pierce s Disease insect vectors from Arizona vineyards.</title>
        <authorList>
            <person name="Tassone E.E."/>
        </authorList>
    </citation>
    <scope>NUCLEOTIDE SEQUENCE</scope>
</reference>
<evidence type="ECO:0000313" key="1">
    <source>
        <dbReference type="EMBL" id="JAT33242.1"/>
    </source>
</evidence>
<organism evidence="1">
    <name type="scientific">Graphocephala atropunctata</name>
    <dbReference type="NCBI Taxonomy" id="36148"/>
    <lineage>
        <taxon>Eukaryota</taxon>
        <taxon>Metazoa</taxon>
        <taxon>Ecdysozoa</taxon>
        <taxon>Arthropoda</taxon>
        <taxon>Hexapoda</taxon>
        <taxon>Insecta</taxon>
        <taxon>Pterygota</taxon>
        <taxon>Neoptera</taxon>
        <taxon>Paraneoptera</taxon>
        <taxon>Hemiptera</taxon>
        <taxon>Auchenorrhyncha</taxon>
        <taxon>Membracoidea</taxon>
        <taxon>Cicadellidae</taxon>
        <taxon>Cicadellinae</taxon>
        <taxon>Cicadellini</taxon>
        <taxon>Graphocephala</taxon>
    </lineage>
</organism>
<gene>
    <name evidence="1" type="ORF">g.47451</name>
</gene>
<dbReference type="EMBL" id="GEBQ01006735">
    <property type="protein sequence ID" value="JAT33242.1"/>
    <property type="molecule type" value="Transcribed_RNA"/>
</dbReference>
<protein>
    <submittedName>
        <fullName evidence="1">Uncharacterized protein</fullName>
    </submittedName>
</protein>
<sequence>MDRCWLDRSDDIRDCLYDISEGDQLAGDESEGLHSDDDVFSIDSDRDYDDTLQVCKILTYRVLVMWIWETMKSKLAMDLLCYLTMMDQLSHLSRSQLST</sequence>
<proteinExistence type="predicted"/>
<accession>A0A1B6MBD7</accession>